<gene>
    <name evidence="1" type="ORF">Ahy_A04g018207</name>
</gene>
<dbReference type="EMBL" id="SDMP01000004">
    <property type="protein sequence ID" value="RYR61104.1"/>
    <property type="molecule type" value="Genomic_DNA"/>
</dbReference>
<comment type="caution">
    <text evidence="1">The sequence shown here is derived from an EMBL/GenBank/DDBJ whole genome shotgun (WGS) entry which is preliminary data.</text>
</comment>
<keyword evidence="2" id="KW-1185">Reference proteome</keyword>
<evidence type="ECO:0008006" key="3">
    <source>
        <dbReference type="Google" id="ProtNLM"/>
    </source>
</evidence>
<protein>
    <recommendedName>
        <fullName evidence="3">Aminotransferase-like plant mobile domain-containing protein</fullName>
    </recommendedName>
</protein>
<proteinExistence type="predicted"/>
<sequence>MENCIACFGWDPGPQDHMLGKVNLAWVRRCRDIEPCDIQESVERYVWAHIFCVLGTVVFSNKSTTSLNLKFLPLLRNFHRISGYSWG</sequence>
<accession>A0A445DD50</accession>
<name>A0A445DD50_ARAHY</name>
<evidence type="ECO:0000313" key="1">
    <source>
        <dbReference type="EMBL" id="RYR61104.1"/>
    </source>
</evidence>
<dbReference type="AlphaFoldDB" id="A0A445DD50"/>
<evidence type="ECO:0000313" key="2">
    <source>
        <dbReference type="Proteomes" id="UP000289738"/>
    </source>
</evidence>
<dbReference type="Proteomes" id="UP000289738">
    <property type="component" value="Chromosome A04"/>
</dbReference>
<organism evidence="1 2">
    <name type="scientific">Arachis hypogaea</name>
    <name type="common">Peanut</name>
    <dbReference type="NCBI Taxonomy" id="3818"/>
    <lineage>
        <taxon>Eukaryota</taxon>
        <taxon>Viridiplantae</taxon>
        <taxon>Streptophyta</taxon>
        <taxon>Embryophyta</taxon>
        <taxon>Tracheophyta</taxon>
        <taxon>Spermatophyta</taxon>
        <taxon>Magnoliopsida</taxon>
        <taxon>eudicotyledons</taxon>
        <taxon>Gunneridae</taxon>
        <taxon>Pentapetalae</taxon>
        <taxon>rosids</taxon>
        <taxon>fabids</taxon>
        <taxon>Fabales</taxon>
        <taxon>Fabaceae</taxon>
        <taxon>Papilionoideae</taxon>
        <taxon>50 kb inversion clade</taxon>
        <taxon>dalbergioids sensu lato</taxon>
        <taxon>Dalbergieae</taxon>
        <taxon>Pterocarpus clade</taxon>
        <taxon>Arachis</taxon>
    </lineage>
</organism>
<reference evidence="1 2" key="1">
    <citation type="submission" date="2019-01" db="EMBL/GenBank/DDBJ databases">
        <title>Sequencing of cultivated peanut Arachis hypogaea provides insights into genome evolution and oil improvement.</title>
        <authorList>
            <person name="Chen X."/>
        </authorList>
    </citation>
    <scope>NUCLEOTIDE SEQUENCE [LARGE SCALE GENOMIC DNA]</scope>
    <source>
        <strain evidence="2">cv. Fuhuasheng</strain>
        <tissue evidence="1">Leaves</tissue>
    </source>
</reference>